<organism evidence="15 16">
    <name type="scientific">Dimargaris cristalligena</name>
    <dbReference type="NCBI Taxonomy" id="215637"/>
    <lineage>
        <taxon>Eukaryota</taxon>
        <taxon>Fungi</taxon>
        <taxon>Fungi incertae sedis</taxon>
        <taxon>Zoopagomycota</taxon>
        <taxon>Kickxellomycotina</taxon>
        <taxon>Dimargaritomycetes</taxon>
        <taxon>Dimargaritales</taxon>
        <taxon>Dimargaritaceae</taxon>
        <taxon>Dimargaris</taxon>
    </lineage>
</organism>
<keyword evidence="6 11" id="KW-0010">Activator</keyword>
<evidence type="ECO:0000256" key="4">
    <source>
        <dbReference type="ARBA" id="ARBA00022491"/>
    </source>
</evidence>
<dbReference type="GO" id="GO:0016592">
    <property type="term" value="C:mediator complex"/>
    <property type="evidence" value="ECO:0007669"/>
    <property type="project" value="InterPro"/>
</dbReference>
<dbReference type="InterPro" id="IPR041285">
    <property type="entry name" value="MID_MedPIWI"/>
</dbReference>
<proteinExistence type="inferred from homology"/>
<feature type="compositionally biased region" description="Polar residues" evidence="12">
    <location>
        <begin position="1083"/>
        <end position="1092"/>
    </location>
</feature>
<feature type="region of interest" description="Disordered" evidence="12">
    <location>
        <begin position="1317"/>
        <end position="1349"/>
    </location>
</feature>
<keyword evidence="16" id="KW-1185">Reference proteome</keyword>
<feature type="region of interest" description="Disordered" evidence="12">
    <location>
        <begin position="2023"/>
        <end position="2044"/>
    </location>
</feature>
<feature type="domain" description="Mediator complex subunit Med13 C-terminal" evidence="13">
    <location>
        <begin position="1733"/>
        <end position="2093"/>
    </location>
</feature>
<name>A0A4V1J5T2_9FUNG</name>
<keyword evidence="4 11" id="KW-0678">Repressor</keyword>
<feature type="region of interest" description="Disordered" evidence="12">
    <location>
        <begin position="1038"/>
        <end position="1144"/>
    </location>
</feature>
<feature type="compositionally biased region" description="Polar residues" evidence="12">
    <location>
        <begin position="1125"/>
        <end position="1138"/>
    </location>
</feature>
<dbReference type="Pfam" id="PF06333">
    <property type="entry name" value="Med13_C"/>
    <property type="match status" value="1"/>
</dbReference>
<comment type="similarity">
    <text evidence="2 11">Belongs to the Mediator complex subunit 13 family.</text>
</comment>
<feature type="compositionally biased region" description="Polar residues" evidence="12">
    <location>
        <begin position="1898"/>
        <end position="1910"/>
    </location>
</feature>
<evidence type="ECO:0000256" key="7">
    <source>
        <dbReference type="ARBA" id="ARBA00023163"/>
    </source>
</evidence>
<sequence length="2168" mass="236289">MQRDQSASSLVYPTFQLKALRAVSQSAASSLIPVVSLPFLCIAFRASLRPPYSETPPTTASGDARLSWIPWYSLAADSFSPIYTPIPKCHSDSPKSPLTSPLAHDSMLTENSLTNILSLAGFAQVRWRCYSYTCKRSELCEIINFDPNVAADGLPLPKESPGRPPFVPTPLARDPLFRAYVQLLQGEFLTHWQYQSDDPLATPTDSPVHLFPRGNANHHPPGASFINDSADPDVRRELWVFISREDTFRKVDTMLTDLTEIQSGMINWDSIPDAIAGRGLALNGSVSPECRAFYRSIHNLIDRCLIRDAIYRVNDIWVVSPTSRLSRYLGYTSSTSLKRPPSSLVGFTLDINPISLQILLHPQFYRLNLLPVSLPDIVHRAHVLTSPLGEAAHIVGVPDLSPAALRFIELEWSLVLGLPEPSPEPRSTTGCSALPSVLELRLLCNNRTLYYPTCLTFVTSPKSVFGGPRSHPDVRVQPPPPDSTKVPTGPIHNPLPAVSLPLIHPTRSAPDFYWNMTDPFSYLFDVLSDVSTISGDVGPNANSKLSEGQGGEARPVKSEPRSWSLDNDLTHRSQRSRIGLTPISTPGHLSSMSPQPAVPYFGKSTDLANLDPSAHLPTAPSTVETTQEPSGPPEITHGVSRVGSRSHESEVDSGFASGSLTEIKAGPTPQSVPMAANVNPTTAAALNKEMSDPFAMQSTMGGSQNHDLLLMDNSTDVMLSNSYGFEDLDTGLDVTEDDFSFFDDGPAKSHMTANPIPRAAAVATSFSDIIDKANPTTHPLVSRPASHAVPPKLETDPSYASLANRLPSEILPNPLRPPLLDTKGPIPSLDSGGPFTLDSVISRDRSVTPALFRSLSPYPPADTETPLMPRGSSVESLSTHAQPIYVPVSSEQTFIPPPFSPINEALSSLVETKYVGTGKYAPRPRPRDWSAELKRRPYRADRGPPLPSIYCPTACRMRLKTALPAVSRVSVIINHRPSITAFMPLTRRSCPPWRPHPFVPRCVEFPLGAHPRRTPHPSHIPDLLSFLPPGNSARSFFLDSSSCSSESDTDDDLISSGEAGSRASVAPDAHLGSDMDSAELNPDFQSKLNSLFDSNPNSDSEPEPEPEPWALTPAEGRVTPAMSPGRTSVVRSSMASTPSHRKKRRRLLDLNIPVDPHAPKALQVGSAAPSEPAPRPLAAHGLYVILLSETQSTMSNQCGSRSQNDQRAPSAADTLPLRSSAPVAGFPNRRSFLSYFPPANPLQGRDPATMRATPTPSSRHMSPFDETGQTVPSPHLVLSPLDSGRESLSHESFLEVVRILCQQAALGAYMGPEMSAGVASSLPRPGAASTHRPAKSNTGTTESSSRPSLVRSLLLHQDTTTVIELQHTLQGGWARLTGKSINPLSFPSMEGEPIMFKGPLSLAQLAQIPESSPYSMSLGKSYIKKKRSADSDLERLPEPELVVGYHYPPVLNRQHPPVPNPAEREHTSQGALHLQADSTILPLWEKLQLSPVSAPKDITYFALVPCQTRNSEDEYLTRAVTWYLKELSISYQTARLGTHAPGQMDALPSWLVPVVDPVPSGAEPPVPDQRLRHFMLACERLGVALRGRYPMEDLPPGQWQAPAETSQHIMVYLINPSPTPASIFELCNCIRMLQAVWRNNRKGSLRSDTQLNFQILNPTTITRVYSLGSRVDLRALAFSVYTKCYRALYSLYPPSSSADTASTPTKRWKSWGKPSTLGLSAEELQQLWGRSFTPPITLARSRPTQLQFSVVKTSLPFVSPIDSNTTIHLFYSPTLSGRWVLAVWIDVRGQMMDLSVYENTSSAGPGITPPRPCTRVVDSAVLAKLWLKTRALDTVYGLSFKFVISRIGSLGEAEWLAWDRLLGEHPSVSLLSVYPKSTFFALANPADPAETVKPPHRSSGSDTSPLMKTGSSGGGSPWDKSPASHAIPGRPLRRENSGNLPSKQMGGLLDKSNKNTPLGARGVAGSDWHEHLETNSGSVQAFIFNHQQLLPATSDACGTVPPPLFSKATGYLLRAFSPADYRHSNGGNSLSRTPSTAASSGRTAVIDDSSAPVRQFCTEIRMLRPSGSQAVTAVMRETLRHLHQLSYLNHWSLLHNQPDTVAEPSASFSSKSSGGTDDGSVLTWEEAYGYAGERLLVPSHYWRFMPLPIVMLQRIQWLFAQLESSASD</sequence>
<feature type="compositionally biased region" description="Polar residues" evidence="12">
    <location>
        <begin position="619"/>
        <end position="629"/>
    </location>
</feature>
<dbReference type="PANTHER" id="PTHR48249:SF3">
    <property type="entry name" value="MEDIATOR OF RNA POLYMERASE II TRANSCRIPTION SUBUNIT 13"/>
    <property type="match status" value="1"/>
</dbReference>
<evidence type="ECO:0000256" key="12">
    <source>
        <dbReference type="SAM" id="MobiDB-lite"/>
    </source>
</evidence>
<evidence type="ECO:0000256" key="3">
    <source>
        <dbReference type="ARBA" id="ARBA00019618"/>
    </source>
</evidence>
<feature type="region of interest" description="Disordered" evidence="12">
    <location>
        <begin position="466"/>
        <end position="485"/>
    </location>
</feature>
<dbReference type="InterPro" id="IPR009401">
    <property type="entry name" value="Med13_C"/>
</dbReference>
<feature type="region of interest" description="Disordered" evidence="12">
    <location>
        <begin position="1194"/>
        <end position="1223"/>
    </location>
</feature>
<feature type="region of interest" description="Disordered" evidence="12">
    <location>
        <begin position="609"/>
        <end position="653"/>
    </location>
</feature>
<comment type="function">
    <text evidence="9 11">Component of the SRB8-11 complex. The SRB8-11 complex is a regulatory module of the Mediator complex which is itself involved in regulation of basal and activated RNA polymerase II-dependent transcription. The SRB8-11 complex may be involved in the transcriptional repression of a subset of genes regulated by Mediator. It may inhibit the association of the Mediator complex with RNA polymerase II to form the holoenzyme complex.</text>
</comment>
<evidence type="ECO:0000256" key="1">
    <source>
        <dbReference type="ARBA" id="ARBA00004123"/>
    </source>
</evidence>
<keyword evidence="5 11" id="KW-0805">Transcription regulation</keyword>
<evidence type="ECO:0000256" key="2">
    <source>
        <dbReference type="ARBA" id="ARBA00009354"/>
    </source>
</evidence>
<feature type="region of interest" description="Disordered" evidence="12">
    <location>
        <begin position="539"/>
        <end position="566"/>
    </location>
</feature>
<feature type="region of interest" description="Disordered" evidence="12">
    <location>
        <begin position="1886"/>
        <end position="1959"/>
    </location>
</feature>
<evidence type="ECO:0000256" key="5">
    <source>
        <dbReference type="ARBA" id="ARBA00023015"/>
    </source>
</evidence>
<comment type="subunit">
    <text evidence="11">Component of the SRB8-11 complex, which itself associates with the Mediator complex.</text>
</comment>
<evidence type="ECO:0000256" key="10">
    <source>
        <dbReference type="ARBA" id="ARBA00032008"/>
    </source>
</evidence>
<evidence type="ECO:0000256" key="8">
    <source>
        <dbReference type="ARBA" id="ARBA00023242"/>
    </source>
</evidence>
<feature type="compositionally biased region" description="Polar residues" evidence="12">
    <location>
        <begin position="1194"/>
        <end position="1207"/>
    </location>
</feature>
<evidence type="ECO:0000256" key="6">
    <source>
        <dbReference type="ARBA" id="ARBA00023159"/>
    </source>
</evidence>
<feature type="domain" description="MID" evidence="14">
    <location>
        <begin position="1496"/>
        <end position="1686"/>
    </location>
</feature>
<comment type="subcellular location">
    <subcellularLocation>
        <location evidence="1 11">Nucleus</location>
    </subcellularLocation>
</comment>
<dbReference type="InterPro" id="IPR051139">
    <property type="entry name" value="Mediator_complx_sub13"/>
</dbReference>
<evidence type="ECO:0000313" key="16">
    <source>
        <dbReference type="Proteomes" id="UP000268162"/>
    </source>
</evidence>
<feature type="region of interest" description="Disordered" evidence="12">
    <location>
        <begin position="1235"/>
        <end position="1283"/>
    </location>
</feature>
<keyword evidence="8 11" id="KW-0539">Nucleus</keyword>
<dbReference type="STRING" id="215637.A0A4V1J5T2"/>
<feature type="region of interest" description="Disordered" evidence="12">
    <location>
        <begin position="853"/>
        <end position="874"/>
    </location>
</feature>
<dbReference type="Proteomes" id="UP000268162">
    <property type="component" value="Unassembled WGS sequence"/>
</dbReference>
<protein>
    <recommendedName>
        <fullName evidence="3 11">Mediator of RNA polymerase II transcription subunit 13</fullName>
    </recommendedName>
    <alternativeName>
        <fullName evidence="10 11">Mediator complex subunit 13</fullName>
    </alternativeName>
</protein>
<reference evidence="16" key="1">
    <citation type="journal article" date="2018" name="Nat. Microbiol.">
        <title>Leveraging single-cell genomics to expand the fungal tree of life.</title>
        <authorList>
            <person name="Ahrendt S.R."/>
            <person name="Quandt C.A."/>
            <person name="Ciobanu D."/>
            <person name="Clum A."/>
            <person name="Salamov A."/>
            <person name="Andreopoulos B."/>
            <person name="Cheng J.F."/>
            <person name="Woyke T."/>
            <person name="Pelin A."/>
            <person name="Henrissat B."/>
            <person name="Reynolds N.K."/>
            <person name="Benny G.L."/>
            <person name="Smith M.E."/>
            <person name="James T.Y."/>
            <person name="Grigoriev I.V."/>
        </authorList>
    </citation>
    <scope>NUCLEOTIDE SEQUENCE [LARGE SCALE GENOMIC DNA]</scope>
    <source>
        <strain evidence="16">RSA 468</strain>
    </source>
</reference>
<dbReference type="GO" id="GO:0003713">
    <property type="term" value="F:transcription coactivator activity"/>
    <property type="evidence" value="ECO:0007669"/>
    <property type="project" value="TreeGrafter"/>
</dbReference>
<evidence type="ECO:0000256" key="11">
    <source>
        <dbReference type="RuleBase" id="RU364134"/>
    </source>
</evidence>
<dbReference type="EMBL" id="ML002223">
    <property type="protein sequence ID" value="RKP40149.1"/>
    <property type="molecule type" value="Genomic_DNA"/>
</dbReference>
<keyword evidence="7 11" id="KW-0804">Transcription</keyword>
<dbReference type="Pfam" id="PF18296">
    <property type="entry name" value="MID_MedPIWI"/>
    <property type="match status" value="1"/>
</dbReference>
<gene>
    <name evidence="15" type="ORF">BJ085DRAFT_41515</name>
</gene>
<evidence type="ECO:0000256" key="9">
    <source>
        <dbReference type="ARBA" id="ARBA00025661"/>
    </source>
</evidence>
<evidence type="ECO:0000259" key="14">
    <source>
        <dbReference type="Pfam" id="PF18296"/>
    </source>
</evidence>
<accession>A0A4V1J5T2</accession>
<evidence type="ECO:0000259" key="13">
    <source>
        <dbReference type="Pfam" id="PF06333"/>
    </source>
</evidence>
<feature type="compositionally biased region" description="Polar residues" evidence="12">
    <location>
        <begin position="2025"/>
        <end position="2042"/>
    </location>
</feature>
<evidence type="ECO:0000313" key="15">
    <source>
        <dbReference type="EMBL" id="RKP40149.1"/>
    </source>
</evidence>
<dbReference type="GO" id="GO:0045944">
    <property type="term" value="P:positive regulation of transcription by RNA polymerase II"/>
    <property type="evidence" value="ECO:0007669"/>
    <property type="project" value="TreeGrafter"/>
</dbReference>
<dbReference type="PANTHER" id="PTHR48249">
    <property type="entry name" value="MEDIATOR OF RNA POLYMERASE II TRANSCRIPTION SUBUNIT 13"/>
    <property type="match status" value="1"/>
</dbReference>